<name>A0AAV8ABN7_9EUKA</name>
<feature type="region of interest" description="Disordered" evidence="6">
    <location>
        <begin position="195"/>
        <end position="267"/>
    </location>
</feature>
<gene>
    <name evidence="7" type="ORF">M0812_06304</name>
</gene>
<evidence type="ECO:0000256" key="5">
    <source>
        <dbReference type="PROSITE-ProRule" id="PRU00221"/>
    </source>
</evidence>
<evidence type="ECO:0000256" key="2">
    <source>
        <dbReference type="ARBA" id="ARBA00018867"/>
    </source>
</evidence>
<dbReference type="GO" id="GO:0031929">
    <property type="term" value="P:TOR signaling"/>
    <property type="evidence" value="ECO:0007669"/>
    <property type="project" value="InterPro"/>
</dbReference>
<evidence type="ECO:0000256" key="3">
    <source>
        <dbReference type="ARBA" id="ARBA00022574"/>
    </source>
</evidence>
<dbReference type="SUPFAM" id="SSF50998">
    <property type="entry name" value="Quinoprotein alcohol dehydrogenase-like"/>
    <property type="match status" value="1"/>
</dbReference>
<dbReference type="GO" id="GO:0031932">
    <property type="term" value="C:TORC2 complex"/>
    <property type="evidence" value="ECO:0007669"/>
    <property type="project" value="InterPro"/>
</dbReference>
<organism evidence="7 8">
    <name type="scientific">Anaeramoeba flamelloides</name>
    <dbReference type="NCBI Taxonomy" id="1746091"/>
    <lineage>
        <taxon>Eukaryota</taxon>
        <taxon>Metamonada</taxon>
        <taxon>Anaeramoebidae</taxon>
        <taxon>Anaeramoeba</taxon>
    </lineage>
</organism>
<evidence type="ECO:0000256" key="4">
    <source>
        <dbReference type="ARBA" id="ARBA00022737"/>
    </source>
</evidence>
<proteinExistence type="inferred from homology"/>
<dbReference type="InterPro" id="IPR015943">
    <property type="entry name" value="WD40/YVTN_repeat-like_dom_sf"/>
</dbReference>
<dbReference type="AlphaFoldDB" id="A0AAV8ABN7"/>
<dbReference type="PRINTS" id="PR00320">
    <property type="entry name" value="GPROTEINBRPT"/>
</dbReference>
<dbReference type="InterPro" id="IPR011047">
    <property type="entry name" value="Quinoprotein_ADH-like_sf"/>
</dbReference>
<dbReference type="Gene3D" id="2.130.10.10">
    <property type="entry name" value="YVTN repeat-like/Quinoprotein amine dehydrogenase"/>
    <property type="match status" value="2"/>
</dbReference>
<dbReference type="Proteomes" id="UP001146793">
    <property type="component" value="Unassembled WGS sequence"/>
</dbReference>
<feature type="repeat" description="WD" evidence="5">
    <location>
        <begin position="321"/>
        <end position="362"/>
    </location>
</feature>
<sequence length="378" mass="42783">MNRVILCTGGYDHTIKFWESSTCLCRRTIQYPDSQVNVMCITPTKQYLSVGGNPHVKLYDINGNDSTPVTSFNGHSNNVTAMGFQNDMRWMFTSSEDKTVKIWDLRGKGTTRILTNSTGVNTAELHPNQSELISGDQNGNIVLWDIGKEQKVETLVPDGKVPIRSLSLSKDGSTLVAVNNSGKCFVWGVDEEGDNLKNKQSQNQQQQQQKQQQSQQTQTKGSNINEEKKTETETENEQEKEKEIEIEKENKQENVQQSTTKQRMVSREKSRFKLKATINAHETYILKCLISPNSKLIATTSADKTIKVWNLDDQFSLSQTLTGHTRWVWSCVFSHDSNYLISVSSDHVARLWDLQKGETVIHYSGHHKALTSIALCDY</sequence>
<comment type="caution">
    <text evidence="7">The sequence shown here is derived from an EMBL/GenBank/DDBJ whole genome shotgun (WGS) entry which is preliminary data.</text>
</comment>
<feature type="compositionally biased region" description="Low complexity" evidence="6">
    <location>
        <begin position="198"/>
        <end position="224"/>
    </location>
</feature>
<dbReference type="PROSITE" id="PS50294">
    <property type="entry name" value="WD_REPEATS_REGION"/>
    <property type="match status" value="3"/>
</dbReference>
<evidence type="ECO:0000256" key="1">
    <source>
        <dbReference type="ARBA" id="ARBA00009890"/>
    </source>
</evidence>
<evidence type="ECO:0000313" key="8">
    <source>
        <dbReference type="Proteomes" id="UP001146793"/>
    </source>
</evidence>
<evidence type="ECO:0000313" key="7">
    <source>
        <dbReference type="EMBL" id="KAJ3450137.1"/>
    </source>
</evidence>
<keyword evidence="4" id="KW-0677">Repeat</keyword>
<evidence type="ECO:0000256" key="6">
    <source>
        <dbReference type="SAM" id="MobiDB-lite"/>
    </source>
</evidence>
<dbReference type="Pfam" id="PF00400">
    <property type="entry name" value="WD40"/>
    <property type="match status" value="4"/>
</dbReference>
<dbReference type="PROSITE" id="PS00678">
    <property type="entry name" value="WD_REPEATS_1"/>
    <property type="match status" value="4"/>
</dbReference>
<feature type="repeat" description="WD" evidence="5">
    <location>
        <begin position="278"/>
        <end position="319"/>
    </location>
</feature>
<keyword evidence="3 5" id="KW-0853">WD repeat</keyword>
<dbReference type="GO" id="GO:0031931">
    <property type="term" value="C:TORC1 complex"/>
    <property type="evidence" value="ECO:0007669"/>
    <property type="project" value="InterPro"/>
</dbReference>
<dbReference type="EMBL" id="JANTQA010000012">
    <property type="protein sequence ID" value="KAJ3450137.1"/>
    <property type="molecule type" value="Genomic_DNA"/>
</dbReference>
<dbReference type="PANTHER" id="PTHR19842">
    <property type="entry name" value="G BETA-LIKE PROTEIN GBL"/>
    <property type="match status" value="1"/>
</dbReference>
<feature type="repeat" description="WD" evidence="5">
    <location>
        <begin position="113"/>
        <end position="154"/>
    </location>
</feature>
<comment type="similarity">
    <text evidence="1">Belongs to the WD repeat LST8 family.</text>
</comment>
<dbReference type="SMART" id="SM00320">
    <property type="entry name" value="WD40"/>
    <property type="match status" value="6"/>
</dbReference>
<accession>A0AAV8ABN7</accession>
<dbReference type="PROSITE" id="PS50082">
    <property type="entry name" value="WD_REPEATS_2"/>
    <property type="match status" value="4"/>
</dbReference>
<dbReference type="PANTHER" id="PTHR19842:SF0">
    <property type="entry name" value="TARGET OF RAPAMYCIN COMPLEX SUBUNIT LST8"/>
    <property type="match status" value="1"/>
</dbReference>
<dbReference type="InterPro" id="IPR019775">
    <property type="entry name" value="WD40_repeat_CS"/>
</dbReference>
<dbReference type="GO" id="GO:0032956">
    <property type="term" value="P:regulation of actin cytoskeleton organization"/>
    <property type="evidence" value="ECO:0007669"/>
    <property type="project" value="TreeGrafter"/>
</dbReference>
<reference evidence="7" key="1">
    <citation type="submission" date="2022-08" db="EMBL/GenBank/DDBJ databases">
        <title>Novel sulphate-reducing endosymbionts in the free-living metamonad Anaeramoeba.</title>
        <authorList>
            <person name="Jerlstrom-Hultqvist J."/>
            <person name="Cepicka I."/>
            <person name="Gallot-Lavallee L."/>
            <person name="Salas-Leiva D."/>
            <person name="Curtis B.A."/>
            <person name="Zahonova K."/>
            <person name="Pipaliya S."/>
            <person name="Dacks J."/>
            <person name="Roger A.J."/>
        </authorList>
    </citation>
    <scope>NUCLEOTIDE SEQUENCE</scope>
    <source>
        <strain evidence="7">Busselton2</strain>
    </source>
</reference>
<dbReference type="InterPro" id="IPR020472">
    <property type="entry name" value="WD40_PAC1"/>
</dbReference>
<feature type="compositionally biased region" description="Basic and acidic residues" evidence="6">
    <location>
        <begin position="225"/>
        <end position="252"/>
    </location>
</feature>
<feature type="repeat" description="WD" evidence="5">
    <location>
        <begin position="72"/>
        <end position="113"/>
    </location>
</feature>
<dbReference type="InterPro" id="IPR001680">
    <property type="entry name" value="WD40_rpt"/>
</dbReference>
<protein>
    <recommendedName>
        <fullName evidence="2">Target of rapamycin complex subunit LST8</fullName>
    </recommendedName>
</protein>
<dbReference type="InterPro" id="IPR037588">
    <property type="entry name" value="MLST8"/>
</dbReference>